<evidence type="ECO:0000313" key="2">
    <source>
        <dbReference type="EMBL" id="KNX37108.1"/>
    </source>
</evidence>
<reference evidence="3" key="1">
    <citation type="submission" date="2015-03" db="EMBL/GenBank/DDBJ databases">
        <title>Luteipulveratus halotolerans sp. nov., a novel actinobacterium (Dermacoccaceae) from Sarawak, Malaysia.</title>
        <authorList>
            <person name="Juboi H."/>
            <person name="Basik A."/>
            <person name="Shamsul S.S."/>
            <person name="Arnold P."/>
            <person name="Schmitt E.K."/>
            <person name="Sanglier J.-J."/>
            <person name="Yeo T."/>
        </authorList>
    </citation>
    <scope>NUCLEOTIDE SEQUENCE [LARGE SCALE GENOMIC DNA]</scope>
    <source>
        <strain evidence="3">C296001</strain>
    </source>
</reference>
<dbReference type="PANTHER" id="PTHR35908">
    <property type="entry name" value="HYPOTHETICAL FUSION PROTEIN"/>
    <property type="match status" value="1"/>
</dbReference>
<feature type="domain" description="VOC" evidence="1">
    <location>
        <begin position="125"/>
        <end position="238"/>
    </location>
</feature>
<dbReference type="Gene3D" id="3.10.180.10">
    <property type="entry name" value="2,3-Dihydroxybiphenyl 1,2-Dioxygenase, domain 1"/>
    <property type="match status" value="2"/>
</dbReference>
<accession>A0A0L6CHW1</accession>
<dbReference type="PROSITE" id="PS51819">
    <property type="entry name" value="VOC"/>
    <property type="match status" value="1"/>
</dbReference>
<dbReference type="AlphaFoldDB" id="A0A0L6CHW1"/>
<gene>
    <name evidence="2" type="ORF">VV01_08055</name>
</gene>
<name>A0A0L6CHW1_9MICO</name>
<dbReference type="GO" id="GO:0051213">
    <property type="term" value="F:dioxygenase activity"/>
    <property type="evidence" value="ECO:0007669"/>
    <property type="project" value="UniProtKB-KW"/>
</dbReference>
<dbReference type="PANTHER" id="PTHR35908:SF1">
    <property type="entry name" value="CONSERVED PROTEIN"/>
    <property type="match status" value="1"/>
</dbReference>
<keyword evidence="3" id="KW-1185">Reference proteome</keyword>
<protein>
    <submittedName>
        <fullName evidence="2">Glyoxalase/bleomycin resistance protein/dioxygenase</fullName>
    </submittedName>
</protein>
<keyword evidence="2" id="KW-0223">Dioxygenase</keyword>
<dbReference type="RefSeq" id="WP_050669431.1">
    <property type="nucleotide sequence ID" value="NZ_LAIR01000002.1"/>
</dbReference>
<keyword evidence="2" id="KW-0560">Oxidoreductase</keyword>
<dbReference type="InterPro" id="IPR037523">
    <property type="entry name" value="VOC_core"/>
</dbReference>
<proteinExistence type="predicted"/>
<dbReference type="CDD" id="cd06587">
    <property type="entry name" value="VOC"/>
    <property type="match status" value="2"/>
</dbReference>
<dbReference type="InterPro" id="IPR029068">
    <property type="entry name" value="Glyas_Bleomycin-R_OHBP_Dase"/>
</dbReference>
<organism evidence="2 3">
    <name type="scientific">Luteipulveratus halotolerans</name>
    <dbReference type="NCBI Taxonomy" id="1631356"/>
    <lineage>
        <taxon>Bacteria</taxon>
        <taxon>Bacillati</taxon>
        <taxon>Actinomycetota</taxon>
        <taxon>Actinomycetes</taxon>
        <taxon>Micrococcales</taxon>
        <taxon>Dermacoccaceae</taxon>
        <taxon>Luteipulveratus</taxon>
    </lineage>
</organism>
<evidence type="ECO:0000313" key="3">
    <source>
        <dbReference type="Proteomes" id="UP000037397"/>
    </source>
</evidence>
<sequence length="238" mass="25260">MSLRRDAVVLDAHDPEKVATFWAAMLGRRRLDDARGGVLLPPTSQPGFAVRIVPGAAPKVAANRTHLDLTSATPQGQADLVATALAHGGKHIDIGQGPDAEHVVLADPEGNELCVIDPGNGFLADTGRIGAVNCDGTQRLGYFWSEALGWPLVWDQDEETAIQSALGGSKVTWSGPPLDPKHGKERLHLDVAPVDADQATEVARLETLGARRTDIGQGDVSWVVMVDPDGNEFCVLDS</sequence>
<comment type="caution">
    <text evidence="2">The sequence shown here is derived from an EMBL/GenBank/DDBJ whole genome shotgun (WGS) entry which is preliminary data.</text>
</comment>
<dbReference type="EMBL" id="LAIR01000002">
    <property type="protein sequence ID" value="KNX37108.1"/>
    <property type="molecule type" value="Genomic_DNA"/>
</dbReference>
<dbReference type="SUPFAM" id="SSF54593">
    <property type="entry name" value="Glyoxalase/Bleomycin resistance protein/Dihydroxybiphenyl dioxygenase"/>
    <property type="match status" value="2"/>
</dbReference>
<evidence type="ECO:0000259" key="1">
    <source>
        <dbReference type="PROSITE" id="PS51819"/>
    </source>
</evidence>
<dbReference type="STRING" id="1631356.VV01_08055"/>
<dbReference type="OrthoDB" id="5524593at2"/>
<dbReference type="PATRIC" id="fig|1631356.3.peg.1563"/>
<dbReference type="Proteomes" id="UP000037397">
    <property type="component" value="Unassembled WGS sequence"/>
</dbReference>
<dbReference type="Pfam" id="PF18029">
    <property type="entry name" value="Glyoxalase_6"/>
    <property type="match status" value="2"/>
</dbReference>
<dbReference type="InterPro" id="IPR041581">
    <property type="entry name" value="Glyoxalase_6"/>
</dbReference>